<evidence type="ECO:0000256" key="1">
    <source>
        <dbReference type="ARBA" id="ARBA00007118"/>
    </source>
</evidence>
<dbReference type="Proteomes" id="UP000640274">
    <property type="component" value="Unassembled WGS sequence"/>
</dbReference>
<feature type="domain" description="Nitroreductase" evidence="3">
    <location>
        <begin position="15"/>
        <end position="193"/>
    </location>
</feature>
<dbReference type="Pfam" id="PF00881">
    <property type="entry name" value="Nitroreductase"/>
    <property type="match status" value="1"/>
</dbReference>
<name>A0A934MXM4_9BACL</name>
<comment type="caution">
    <text evidence="4">The sequence shown here is derived from an EMBL/GenBank/DDBJ whole genome shotgun (WGS) entry which is preliminary data.</text>
</comment>
<dbReference type="AlphaFoldDB" id="A0A934MXM4"/>
<comment type="similarity">
    <text evidence="1">Belongs to the nitroreductase family.</text>
</comment>
<dbReference type="Gene3D" id="3.40.109.10">
    <property type="entry name" value="NADH Oxidase"/>
    <property type="match status" value="1"/>
</dbReference>
<dbReference type="PANTHER" id="PTHR43673">
    <property type="entry name" value="NAD(P)H NITROREDUCTASE YDGI-RELATED"/>
    <property type="match status" value="1"/>
</dbReference>
<accession>A0A934MXM4</accession>
<dbReference type="PANTHER" id="PTHR43673:SF10">
    <property type="entry name" value="NADH DEHYDROGENASE_NAD(P)H NITROREDUCTASE XCC3605-RELATED"/>
    <property type="match status" value="1"/>
</dbReference>
<keyword evidence="5" id="KW-1185">Reference proteome</keyword>
<evidence type="ECO:0000313" key="4">
    <source>
        <dbReference type="EMBL" id="MBJ6364332.1"/>
    </source>
</evidence>
<evidence type="ECO:0000259" key="3">
    <source>
        <dbReference type="Pfam" id="PF00881"/>
    </source>
</evidence>
<reference evidence="4" key="1">
    <citation type="submission" date="2020-12" db="EMBL/GenBank/DDBJ databases">
        <authorList>
            <person name="Huq M.A."/>
        </authorList>
    </citation>
    <scope>NUCLEOTIDE SEQUENCE</scope>
    <source>
        <strain evidence="4">MAHUQ-46</strain>
    </source>
</reference>
<dbReference type="InterPro" id="IPR000415">
    <property type="entry name" value="Nitroreductase-like"/>
</dbReference>
<evidence type="ECO:0000313" key="5">
    <source>
        <dbReference type="Proteomes" id="UP000640274"/>
    </source>
</evidence>
<proteinExistence type="inferred from homology"/>
<keyword evidence="2" id="KW-0560">Oxidoreductase</keyword>
<sequence>MTTALTPTPLFDQVIRERRSVRKYDPDFEVTEQDIKDILSDAILAPSSSNLQPWRFLVIKDKELKQQLLSVVDKNNEHQVVTSSAIIAVLGDKEAYRYAGEIYQELVTAGVLTQEMCDAIVKTSTHLYSNSSDTKLREIALVDGGIVSQQLILAAKARGYDTLPMGGYDPDAFRKFFNVPDRYVPVMLIAVGKAEVGAAQRFATRRPLEDVTSWNAFNFEA</sequence>
<protein>
    <submittedName>
        <fullName evidence="4">Nitroreductase family protein</fullName>
    </submittedName>
</protein>
<gene>
    <name evidence="4" type="ORF">JFN88_24240</name>
</gene>
<dbReference type="InterPro" id="IPR029479">
    <property type="entry name" value="Nitroreductase"/>
</dbReference>
<dbReference type="RefSeq" id="WP_199021916.1">
    <property type="nucleotide sequence ID" value="NZ_JAELUP010000117.1"/>
</dbReference>
<dbReference type="EMBL" id="JAELUP010000117">
    <property type="protein sequence ID" value="MBJ6364332.1"/>
    <property type="molecule type" value="Genomic_DNA"/>
</dbReference>
<organism evidence="4 5">
    <name type="scientific">Paenibacillus roseus</name>
    <dbReference type="NCBI Taxonomy" id="2798579"/>
    <lineage>
        <taxon>Bacteria</taxon>
        <taxon>Bacillati</taxon>
        <taxon>Bacillota</taxon>
        <taxon>Bacilli</taxon>
        <taxon>Bacillales</taxon>
        <taxon>Paenibacillaceae</taxon>
        <taxon>Paenibacillus</taxon>
    </lineage>
</organism>
<dbReference type="GO" id="GO:0016491">
    <property type="term" value="F:oxidoreductase activity"/>
    <property type="evidence" value="ECO:0007669"/>
    <property type="project" value="UniProtKB-KW"/>
</dbReference>
<dbReference type="SUPFAM" id="SSF55469">
    <property type="entry name" value="FMN-dependent nitroreductase-like"/>
    <property type="match status" value="1"/>
</dbReference>
<evidence type="ECO:0000256" key="2">
    <source>
        <dbReference type="ARBA" id="ARBA00023002"/>
    </source>
</evidence>
<dbReference type="CDD" id="cd02137">
    <property type="entry name" value="MhqN-like"/>
    <property type="match status" value="1"/>
</dbReference>